<comment type="caution">
    <text evidence="4">The sequence shown here is derived from an EMBL/GenBank/DDBJ whole genome shotgun (WGS) entry which is preliminary data.</text>
</comment>
<sequence>MASNKETREVEIIVSGKKADASIKDMEAAVKILNAQLKRLPQGTDEFVKKSEELKSVRQRLKDVKDDVYSLEKSGDGLLKNLGGAFGGITGMIAGGFIAAIAMAVTAVINFGKEAYELAKQYSDAFADIQKSTGLAADQVQTLNDNLGKIDTRTAQKDLLDIAKVAGQMGIGADLIKEGDFEAGRKEIEGFTIAVDKAAVALGDEFSGGAEEVAQKLGVLDNLFKSNLIFNDKEGKLQDTGQRLNMIGSAINSLGAAGSANGPFMQDFASRLAGLGQLTPQIDQTLGLGAALQELGETAENAASGTKTVITTAAADIPTFAKQVGMGVKEFQNLINNNPNAVLLKLAESFKGMAPTDVIMRLNALNIKSKESQGVLIKLANNTEFVKQKQELANAELKKATSLTDEFNTKNNTDAAIAEKRAKAWEKLMLQFGQGITPAISAVQELLIGLMNVFQEVFGSIAPYFSDFFSSLRELAVNLGLSADKGSVFAGILQVLGTILKITLIPLKLVFTVITALVGAFNYAYEKSSLFRSAIQIMLAPLTALWEGAKKAWEWITKLADLGSKEVKVKASVETTTTKKEGNKPVQSIDSGELDKLMAEQAEKDRKAAEAAEKRAAAAKAKREKDAADLLKIQQKYNDELTKADQELEAIRQAIAERGKVDRIAQLELAFKKEVDALEKRRNAVLSNQKLTQDQKNELLYRYHQEEILLEQKLGIDKEKVQAEIDEKLQQAKNKRDLANAEREIIIAGKNEDLLLEAKLNKLDLQKEIELQNKELTEEEKALIEAQYAAQSEALFSESIEKKKAKERELGQAAIQFGQQALATVGDFAKIATDKKIAQYDREKTAATTKLDQQLKAGLLSQDQYNRAKARVETEYDKKATEAKRKQAKVDKAIALTQAIINTALAVVKALPNIPLSIIAGATGALGIAKIAATPLPEFAEGGYTGKGFGEADNTGFRPVGVVHEDEWVGPKWMVESPRYANVFRYLEAERTRKNGFADGGYTSSSSKAPLPEMPGSKSVDPSVQLMQEISTKLTRIQETMEAWPTHLQVHNDVGETQDKINTLNKLRKESSM</sequence>
<keyword evidence="3" id="KW-0812">Transmembrane</keyword>
<feature type="region of interest" description="Disordered" evidence="2">
    <location>
        <begin position="997"/>
        <end position="1021"/>
    </location>
</feature>
<name>A0AAE3QJ57_9BACT</name>
<evidence type="ECO:0000313" key="5">
    <source>
        <dbReference type="Proteomes" id="UP001241110"/>
    </source>
</evidence>
<accession>A0AAE3QJ57</accession>
<dbReference type="EMBL" id="JASJOS010000003">
    <property type="protein sequence ID" value="MDJ1480297.1"/>
    <property type="molecule type" value="Genomic_DNA"/>
</dbReference>
<protein>
    <recommendedName>
        <fullName evidence="6">Phage tail tape measure protein</fullName>
    </recommendedName>
</protein>
<reference evidence="4" key="1">
    <citation type="submission" date="2023-05" db="EMBL/GenBank/DDBJ databases">
        <authorList>
            <person name="Zhang X."/>
        </authorList>
    </citation>
    <scope>NUCLEOTIDE SEQUENCE</scope>
    <source>
        <strain evidence="4">YF14B1</strain>
    </source>
</reference>
<evidence type="ECO:0000256" key="3">
    <source>
        <dbReference type="SAM" id="Phobius"/>
    </source>
</evidence>
<keyword evidence="1" id="KW-0175">Coiled coil</keyword>
<evidence type="ECO:0008006" key="6">
    <source>
        <dbReference type="Google" id="ProtNLM"/>
    </source>
</evidence>
<organism evidence="4 5">
    <name type="scientific">Xanthocytophaga flava</name>
    <dbReference type="NCBI Taxonomy" id="3048013"/>
    <lineage>
        <taxon>Bacteria</taxon>
        <taxon>Pseudomonadati</taxon>
        <taxon>Bacteroidota</taxon>
        <taxon>Cytophagia</taxon>
        <taxon>Cytophagales</taxon>
        <taxon>Rhodocytophagaceae</taxon>
        <taxon>Xanthocytophaga</taxon>
    </lineage>
</organism>
<dbReference type="AlphaFoldDB" id="A0AAE3QJ57"/>
<keyword evidence="3" id="KW-0472">Membrane</keyword>
<evidence type="ECO:0000313" key="4">
    <source>
        <dbReference type="EMBL" id="MDJ1480297.1"/>
    </source>
</evidence>
<keyword evidence="3" id="KW-1133">Transmembrane helix</keyword>
<dbReference type="RefSeq" id="WP_313976869.1">
    <property type="nucleotide sequence ID" value="NZ_JASJOS010000003.1"/>
</dbReference>
<evidence type="ECO:0000256" key="1">
    <source>
        <dbReference type="SAM" id="Coils"/>
    </source>
</evidence>
<feature type="coiled-coil region" evidence="1">
    <location>
        <begin position="718"/>
        <end position="786"/>
    </location>
</feature>
<evidence type="ECO:0000256" key="2">
    <source>
        <dbReference type="SAM" id="MobiDB-lite"/>
    </source>
</evidence>
<feature type="transmembrane region" description="Helical" evidence="3">
    <location>
        <begin position="85"/>
        <end position="111"/>
    </location>
</feature>
<dbReference type="Proteomes" id="UP001241110">
    <property type="component" value="Unassembled WGS sequence"/>
</dbReference>
<proteinExistence type="predicted"/>
<feature type="coiled-coil region" evidence="1">
    <location>
        <begin position="594"/>
        <end position="654"/>
    </location>
</feature>
<gene>
    <name evidence="4" type="ORF">QNI16_07360</name>
</gene>